<evidence type="ECO:0000313" key="5">
    <source>
        <dbReference type="EMBL" id="KAK7268644.1"/>
    </source>
</evidence>
<accession>A0AAN9I8B7</accession>
<keyword evidence="3" id="KW-0689">Ribosomal protein</keyword>
<dbReference type="GO" id="GO:0004185">
    <property type="term" value="F:serine-type carboxypeptidase activity"/>
    <property type="evidence" value="ECO:0007669"/>
    <property type="project" value="InterPro"/>
</dbReference>
<evidence type="ECO:0000256" key="3">
    <source>
        <dbReference type="ARBA" id="ARBA00022980"/>
    </source>
</evidence>
<name>A0AAN9I8B7_CROPI</name>
<dbReference type="InterPro" id="IPR038716">
    <property type="entry name" value="P1/P2_N_sf"/>
</dbReference>
<dbReference type="Proteomes" id="UP001372338">
    <property type="component" value="Unassembled WGS sequence"/>
</dbReference>
<protein>
    <submittedName>
        <fullName evidence="5">Uncharacterized protein</fullName>
    </submittedName>
</protein>
<evidence type="ECO:0000256" key="2">
    <source>
        <dbReference type="ARBA" id="ARBA00011266"/>
    </source>
</evidence>
<dbReference type="EMBL" id="JAYWIO010000004">
    <property type="protein sequence ID" value="KAK7268644.1"/>
    <property type="molecule type" value="Genomic_DNA"/>
</dbReference>
<dbReference type="GO" id="GO:0003735">
    <property type="term" value="F:structural constituent of ribosome"/>
    <property type="evidence" value="ECO:0007669"/>
    <property type="project" value="TreeGrafter"/>
</dbReference>
<dbReference type="Gene3D" id="1.10.10.1410">
    <property type="match status" value="1"/>
</dbReference>
<dbReference type="PANTHER" id="PTHR45696:SF10">
    <property type="entry name" value="LARGE RIBOSOMAL SUBUNIT PROTEIN P1"/>
    <property type="match status" value="1"/>
</dbReference>
<dbReference type="PANTHER" id="PTHR45696">
    <property type="entry name" value="60S ACIDIC RIBOSOMAL PROTEIN P1"/>
    <property type="match status" value="1"/>
</dbReference>
<dbReference type="GO" id="GO:0043021">
    <property type="term" value="F:ribonucleoprotein complex binding"/>
    <property type="evidence" value="ECO:0007669"/>
    <property type="project" value="TreeGrafter"/>
</dbReference>
<keyword evidence="6" id="KW-1185">Reference proteome</keyword>
<evidence type="ECO:0000256" key="4">
    <source>
        <dbReference type="ARBA" id="ARBA00023274"/>
    </source>
</evidence>
<comment type="subunit">
    <text evidence="2">P1 and P2 exist as dimers at the large ribosomal subunit.</text>
</comment>
<sequence>MHNSLKSQAKKISAVLKAANVKVDSYWPSFFAKLAQKRNIEDLILNSGGGGGVAVAAAAPAAEEKKGASRVGFGNFGDVGPLDINLNPRNFTWLRKADLLFVDNPVGTGGYSYVEDSTLYVKTDDEAVDDLITLLIELFNKSYGGKFAVKLGLTAIKTIQQEKLKLKLGGVALGDTWISPN</sequence>
<dbReference type="Gene3D" id="3.40.50.1820">
    <property type="entry name" value="alpha/beta hydrolase"/>
    <property type="match status" value="1"/>
</dbReference>
<dbReference type="SUPFAM" id="SSF53474">
    <property type="entry name" value="alpha/beta-Hydrolases"/>
    <property type="match status" value="1"/>
</dbReference>
<evidence type="ECO:0000313" key="6">
    <source>
        <dbReference type="Proteomes" id="UP001372338"/>
    </source>
</evidence>
<dbReference type="FunFam" id="1.10.10.1410:FF:000002">
    <property type="entry name" value="60S acidic ribosomal protein P2"/>
    <property type="match status" value="1"/>
</dbReference>
<dbReference type="CDD" id="cd05831">
    <property type="entry name" value="Ribosomal_P1"/>
    <property type="match status" value="1"/>
</dbReference>
<dbReference type="GO" id="GO:0030295">
    <property type="term" value="F:protein kinase activator activity"/>
    <property type="evidence" value="ECO:0007669"/>
    <property type="project" value="TreeGrafter"/>
</dbReference>
<reference evidence="5 6" key="1">
    <citation type="submission" date="2024-01" db="EMBL/GenBank/DDBJ databases">
        <title>The genomes of 5 underutilized Papilionoideae crops provide insights into root nodulation and disease resistanc.</title>
        <authorList>
            <person name="Yuan L."/>
        </authorList>
    </citation>
    <scope>NUCLEOTIDE SEQUENCE [LARGE SCALE GENOMIC DNA]</scope>
    <source>
        <strain evidence="5">ZHUSHIDOU_FW_LH</strain>
        <tissue evidence="5">Leaf</tissue>
    </source>
</reference>
<proteinExistence type="inferred from homology"/>
<dbReference type="GO" id="GO:0006508">
    <property type="term" value="P:proteolysis"/>
    <property type="evidence" value="ECO:0007669"/>
    <property type="project" value="InterPro"/>
</dbReference>
<evidence type="ECO:0000256" key="1">
    <source>
        <dbReference type="ARBA" id="ARBA00005436"/>
    </source>
</evidence>
<dbReference type="Pfam" id="PF00428">
    <property type="entry name" value="Ribosomal_60s"/>
    <property type="match status" value="1"/>
</dbReference>
<comment type="similarity">
    <text evidence="1">Belongs to the eukaryotic ribosomal protein P1/P2 family.</text>
</comment>
<gene>
    <name evidence="5" type="ORF">RIF29_21348</name>
</gene>
<comment type="caution">
    <text evidence="5">The sequence shown here is derived from an EMBL/GenBank/DDBJ whole genome shotgun (WGS) entry which is preliminary data.</text>
</comment>
<dbReference type="GO" id="GO:0022625">
    <property type="term" value="C:cytosolic large ribosomal subunit"/>
    <property type="evidence" value="ECO:0007669"/>
    <property type="project" value="TreeGrafter"/>
</dbReference>
<organism evidence="5 6">
    <name type="scientific">Crotalaria pallida</name>
    <name type="common">Smooth rattlebox</name>
    <name type="synonym">Crotalaria striata</name>
    <dbReference type="NCBI Taxonomy" id="3830"/>
    <lineage>
        <taxon>Eukaryota</taxon>
        <taxon>Viridiplantae</taxon>
        <taxon>Streptophyta</taxon>
        <taxon>Embryophyta</taxon>
        <taxon>Tracheophyta</taxon>
        <taxon>Spermatophyta</taxon>
        <taxon>Magnoliopsida</taxon>
        <taxon>eudicotyledons</taxon>
        <taxon>Gunneridae</taxon>
        <taxon>Pentapetalae</taxon>
        <taxon>rosids</taxon>
        <taxon>fabids</taxon>
        <taxon>Fabales</taxon>
        <taxon>Fabaceae</taxon>
        <taxon>Papilionoideae</taxon>
        <taxon>50 kb inversion clade</taxon>
        <taxon>genistoids sensu lato</taxon>
        <taxon>core genistoids</taxon>
        <taxon>Crotalarieae</taxon>
        <taxon>Crotalaria</taxon>
    </lineage>
</organism>
<keyword evidence="4" id="KW-0687">Ribonucleoprotein</keyword>
<dbReference type="InterPro" id="IPR029058">
    <property type="entry name" value="AB_hydrolase_fold"/>
</dbReference>
<dbReference type="AlphaFoldDB" id="A0AAN9I8B7"/>
<dbReference type="GO" id="GO:0002181">
    <property type="term" value="P:cytoplasmic translation"/>
    <property type="evidence" value="ECO:0007669"/>
    <property type="project" value="TreeGrafter"/>
</dbReference>